<organism evidence="1 2">
    <name type="scientific">Periophthalmus magnuspinnatus</name>
    <dbReference type="NCBI Taxonomy" id="409849"/>
    <lineage>
        <taxon>Eukaryota</taxon>
        <taxon>Metazoa</taxon>
        <taxon>Chordata</taxon>
        <taxon>Craniata</taxon>
        <taxon>Vertebrata</taxon>
        <taxon>Euteleostomi</taxon>
        <taxon>Actinopterygii</taxon>
        <taxon>Neopterygii</taxon>
        <taxon>Teleostei</taxon>
        <taxon>Neoteleostei</taxon>
        <taxon>Acanthomorphata</taxon>
        <taxon>Gobiaria</taxon>
        <taxon>Gobiiformes</taxon>
        <taxon>Gobioidei</taxon>
        <taxon>Gobiidae</taxon>
        <taxon>Oxudercinae</taxon>
        <taxon>Periophthalmus</taxon>
    </lineage>
</organism>
<evidence type="ECO:0000313" key="1">
    <source>
        <dbReference type="Ensembl" id="ENSPMGP00000019962.1"/>
    </source>
</evidence>
<dbReference type="Ensembl" id="ENSPMGT00000021273.1">
    <property type="protein sequence ID" value="ENSPMGP00000019962.1"/>
    <property type="gene ID" value="ENSPMGG00000016174.1"/>
</dbReference>
<keyword evidence="2" id="KW-1185">Reference proteome</keyword>
<reference evidence="1" key="1">
    <citation type="submission" date="2025-08" db="UniProtKB">
        <authorList>
            <consortium name="Ensembl"/>
        </authorList>
    </citation>
    <scope>IDENTIFICATION</scope>
</reference>
<name>A0A3B4AS05_9GOBI</name>
<reference evidence="1" key="2">
    <citation type="submission" date="2025-09" db="UniProtKB">
        <authorList>
            <consortium name="Ensembl"/>
        </authorList>
    </citation>
    <scope>IDENTIFICATION</scope>
</reference>
<evidence type="ECO:0000313" key="2">
    <source>
        <dbReference type="Proteomes" id="UP000261520"/>
    </source>
</evidence>
<dbReference type="AlphaFoldDB" id="A0A3B4AS05"/>
<protein>
    <submittedName>
        <fullName evidence="1">Uncharacterized protein</fullName>
    </submittedName>
</protein>
<sequence length="71" mass="7975">MTSDQDTKVVAEPQVQHVQEAKENAHLVSLHCVFSLSSRSSCCCCYLSLRKHVTFLLHGIDQSLQFKLVLS</sequence>
<dbReference type="Proteomes" id="UP000261520">
    <property type="component" value="Unplaced"/>
</dbReference>
<accession>A0A3B4AS05</accession>
<proteinExistence type="predicted"/>